<feature type="transmembrane region" description="Helical" evidence="1">
    <location>
        <begin position="91"/>
        <end position="110"/>
    </location>
</feature>
<keyword evidence="1" id="KW-0812">Transmembrane</keyword>
<evidence type="ECO:0000256" key="1">
    <source>
        <dbReference type="SAM" id="Phobius"/>
    </source>
</evidence>
<name>A0A9W6DFN8_9FIRM</name>
<protein>
    <submittedName>
        <fullName evidence="2">Uncharacterized protein</fullName>
    </submittedName>
</protein>
<comment type="caution">
    <text evidence="2">The sequence shown here is derived from an EMBL/GenBank/DDBJ whole genome shotgun (WGS) entry which is preliminary data.</text>
</comment>
<evidence type="ECO:0000313" key="3">
    <source>
        <dbReference type="Proteomes" id="UP001144256"/>
    </source>
</evidence>
<dbReference type="RefSeq" id="WP_281815192.1">
    <property type="nucleotide sequence ID" value="NZ_BRLB01000005.1"/>
</dbReference>
<dbReference type="Proteomes" id="UP001144256">
    <property type="component" value="Unassembled WGS sequence"/>
</dbReference>
<reference evidence="2" key="1">
    <citation type="submission" date="2022-06" db="EMBL/GenBank/DDBJ databases">
        <title>Vallitalea longa sp. nov., an anaerobic bacterium isolated from marine sediment.</title>
        <authorList>
            <person name="Hirano S."/>
            <person name="Terahara T."/>
            <person name="Mori K."/>
            <person name="Hamada M."/>
            <person name="Matsumoto R."/>
            <person name="Kobayashi T."/>
        </authorList>
    </citation>
    <scope>NUCLEOTIDE SEQUENCE</scope>
    <source>
        <strain evidence="2">SH18-1</strain>
    </source>
</reference>
<evidence type="ECO:0000313" key="2">
    <source>
        <dbReference type="EMBL" id="GKX29628.1"/>
    </source>
</evidence>
<dbReference type="AlphaFoldDB" id="A0A9W6DFN8"/>
<gene>
    <name evidence="2" type="ORF">SH1V18_21080</name>
</gene>
<keyword evidence="3" id="KW-1185">Reference proteome</keyword>
<keyword evidence="1" id="KW-1133">Transmembrane helix</keyword>
<dbReference type="EMBL" id="BRLB01000005">
    <property type="protein sequence ID" value="GKX29628.1"/>
    <property type="molecule type" value="Genomic_DNA"/>
</dbReference>
<keyword evidence="1" id="KW-0472">Membrane</keyword>
<organism evidence="2 3">
    <name type="scientific">Vallitalea longa</name>
    <dbReference type="NCBI Taxonomy" id="2936439"/>
    <lineage>
        <taxon>Bacteria</taxon>
        <taxon>Bacillati</taxon>
        <taxon>Bacillota</taxon>
        <taxon>Clostridia</taxon>
        <taxon>Lachnospirales</taxon>
        <taxon>Vallitaleaceae</taxon>
        <taxon>Vallitalea</taxon>
    </lineage>
</organism>
<sequence>METLCKENTEKVIRLEQDLKSNWRQLDSIVKEQKILHDISSNLKLLEEHNKYQNKKIDEQARAIVEIRDELVKLKTKPLNDARDVQNKIKVAVLCTMITLIVTYFFNRFFML</sequence>
<proteinExistence type="predicted"/>
<accession>A0A9W6DFN8</accession>